<keyword evidence="3" id="KW-0804">Transcription</keyword>
<dbReference type="Proteomes" id="UP001501251">
    <property type="component" value="Unassembled WGS sequence"/>
</dbReference>
<keyword evidence="1" id="KW-0805">Transcription regulation</keyword>
<gene>
    <name evidence="6" type="ORF">GCM10022252_73240</name>
</gene>
<accession>A0ABP8BJ95</accession>
<evidence type="ECO:0000256" key="1">
    <source>
        <dbReference type="ARBA" id="ARBA00023015"/>
    </source>
</evidence>
<evidence type="ECO:0000256" key="2">
    <source>
        <dbReference type="ARBA" id="ARBA00023125"/>
    </source>
</evidence>
<dbReference type="SUPFAM" id="SSF51206">
    <property type="entry name" value="cAMP-binding domain-like"/>
    <property type="match status" value="1"/>
</dbReference>
<dbReference type="RefSeq" id="WP_344922893.1">
    <property type="nucleotide sequence ID" value="NZ_BAABAQ010000018.1"/>
</dbReference>
<dbReference type="EMBL" id="BAABAQ010000018">
    <property type="protein sequence ID" value="GAA4208292.1"/>
    <property type="molecule type" value="Genomic_DNA"/>
</dbReference>
<feature type="domain" description="HTH crp-type" evidence="5">
    <location>
        <begin position="160"/>
        <end position="233"/>
    </location>
</feature>
<dbReference type="PANTHER" id="PTHR24567:SF74">
    <property type="entry name" value="HTH-TYPE TRANSCRIPTIONAL REGULATOR ARCR"/>
    <property type="match status" value="1"/>
</dbReference>
<evidence type="ECO:0000259" key="5">
    <source>
        <dbReference type="PROSITE" id="PS51063"/>
    </source>
</evidence>
<dbReference type="PROSITE" id="PS50042">
    <property type="entry name" value="CNMP_BINDING_3"/>
    <property type="match status" value="1"/>
</dbReference>
<evidence type="ECO:0000259" key="4">
    <source>
        <dbReference type="PROSITE" id="PS50042"/>
    </source>
</evidence>
<dbReference type="InterPro" id="IPR012318">
    <property type="entry name" value="HTH_CRP"/>
</dbReference>
<dbReference type="InterPro" id="IPR018490">
    <property type="entry name" value="cNMP-bd_dom_sf"/>
</dbReference>
<dbReference type="CDD" id="cd00038">
    <property type="entry name" value="CAP_ED"/>
    <property type="match status" value="1"/>
</dbReference>
<dbReference type="InterPro" id="IPR036390">
    <property type="entry name" value="WH_DNA-bd_sf"/>
</dbReference>
<dbReference type="PANTHER" id="PTHR24567">
    <property type="entry name" value="CRP FAMILY TRANSCRIPTIONAL REGULATORY PROTEIN"/>
    <property type="match status" value="1"/>
</dbReference>
<comment type="caution">
    <text evidence="6">The sequence shown here is derived from an EMBL/GenBank/DDBJ whole genome shotgun (WGS) entry which is preliminary data.</text>
</comment>
<dbReference type="InterPro" id="IPR050397">
    <property type="entry name" value="Env_Response_Regulators"/>
</dbReference>
<dbReference type="InterPro" id="IPR000595">
    <property type="entry name" value="cNMP-bd_dom"/>
</dbReference>
<proteinExistence type="predicted"/>
<evidence type="ECO:0000313" key="6">
    <source>
        <dbReference type="EMBL" id="GAA4208292.1"/>
    </source>
</evidence>
<dbReference type="PROSITE" id="PS51063">
    <property type="entry name" value="HTH_CRP_2"/>
    <property type="match status" value="1"/>
</dbReference>
<reference evidence="7" key="1">
    <citation type="journal article" date="2019" name="Int. J. Syst. Evol. Microbiol.">
        <title>The Global Catalogue of Microorganisms (GCM) 10K type strain sequencing project: providing services to taxonomists for standard genome sequencing and annotation.</title>
        <authorList>
            <consortium name="The Broad Institute Genomics Platform"/>
            <consortium name="The Broad Institute Genome Sequencing Center for Infectious Disease"/>
            <person name="Wu L."/>
            <person name="Ma J."/>
        </authorList>
    </citation>
    <scope>NUCLEOTIDE SEQUENCE [LARGE SCALE GENOMIC DNA]</scope>
    <source>
        <strain evidence="7">JCM 17388</strain>
    </source>
</reference>
<keyword evidence="7" id="KW-1185">Reference proteome</keyword>
<dbReference type="Pfam" id="PF00027">
    <property type="entry name" value="cNMP_binding"/>
    <property type="match status" value="1"/>
</dbReference>
<dbReference type="SUPFAM" id="SSF46785">
    <property type="entry name" value="Winged helix' DNA-binding domain"/>
    <property type="match status" value="1"/>
</dbReference>
<dbReference type="Gene3D" id="1.10.10.10">
    <property type="entry name" value="Winged helix-like DNA-binding domain superfamily/Winged helix DNA-binding domain"/>
    <property type="match status" value="1"/>
</dbReference>
<evidence type="ECO:0000256" key="3">
    <source>
        <dbReference type="ARBA" id="ARBA00023163"/>
    </source>
</evidence>
<protein>
    <submittedName>
        <fullName evidence="6">Crp/Fnr family transcriptional regulator</fullName>
    </submittedName>
</protein>
<name>A0ABP8BJ95_9ACTN</name>
<feature type="domain" description="Cyclic nucleotide-binding" evidence="4">
    <location>
        <begin position="19"/>
        <end position="125"/>
    </location>
</feature>
<dbReference type="InterPro" id="IPR036388">
    <property type="entry name" value="WH-like_DNA-bd_sf"/>
</dbReference>
<dbReference type="SMART" id="SM00100">
    <property type="entry name" value="cNMP"/>
    <property type="match status" value="1"/>
</dbReference>
<dbReference type="Pfam" id="PF13545">
    <property type="entry name" value="HTH_Crp_2"/>
    <property type="match status" value="1"/>
</dbReference>
<organism evidence="6 7">
    <name type="scientific">Streptosporangium oxazolinicum</name>
    <dbReference type="NCBI Taxonomy" id="909287"/>
    <lineage>
        <taxon>Bacteria</taxon>
        <taxon>Bacillati</taxon>
        <taxon>Actinomycetota</taxon>
        <taxon>Actinomycetes</taxon>
        <taxon>Streptosporangiales</taxon>
        <taxon>Streptosporangiaceae</taxon>
        <taxon>Streptosporangium</taxon>
    </lineage>
</organism>
<evidence type="ECO:0000313" key="7">
    <source>
        <dbReference type="Proteomes" id="UP001501251"/>
    </source>
</evidence>
<keyword evidence="2" id="KW-0238">DNA-binding</keyword>
<sequence>MSSRTPRQNPRSPWPAGTLISALDDRGRNELFGLGESQRHEPGAILIRQGDLRCDHVLLLRSVRPSSPACAKITATLDNGAEALLGIRLSGDLVGEMAALRETERSATVTACTPLVAFRIPTTTFFAHLDERPRLWSALASMIAERLEWANQRRLEFTAFEVPVRLARVLGELAARHGFAVAGGTDLGIRLSQPELGRLIGAKEAAVNNAVRLLKRNGLLLTDYRQVVITDLEALHAFGTAS</sequence>
<dbReference type="Gene3D" id="2.60.120.10">
    <property type="entry name" value="Jelly Rolls"/>
    <property type="match status" value="1"/>
</dbReference>
<dbReference type="InterPro" id="IPR014710">
    <property type="entry name" value="RmlC-like_jellyroll"/>
</dbReference>